<reference evidence="2 3" key="1">
    <citation type="submission" date="2019-06" db="EMBL/GenBank/DDBJ databases">
        <title>Thermomonas aquatica sp. nov., isolated from an industrial wastewater treatment plant.</title>
        <authorList>
            <person name="Jeon J.H."/>
            <person name="Park D.-S."/>
        </authorList>
    </citation>
    <scope>NUCLEOTIDE SEQUENCE [LARGE SCALE GENOMIC DNA]</scope>
    <source>
        <strain evidence="2 3">SY21</strain>
    </source>
</reference>
<dbReference type="RefSeq" id="WP_139716127.1">
    <property type="nucleotide sequence ID" value="NZ_CP040871.1"/>
</dbReference>
<dbReference type="EMBL" id="CP040871">
    <property type="protein sequence ID" value="QDA57075.1"/>
    <property type="molecule type" value="Genomic_DNA"/>
</dbReference>
<organism evidence="2 3">
    <name type="scientific">Thermomonas aquatica</name>
    <dbReference type="NCBI Taxonomy" id="2202149"/>
    <lineage>
        <taxon>Bacteria</taxon>
        <taxon>Pseudomonadati</taxon>
        <taxon>Pseudomonadota</taxon>
        <taxon>Gammaproteobacteria</taxon>
        <taxon>Lysobacterales</taxon>
        <taxon>Lysobacteraceae</taxon>
        <taxon>Thermomonas</taxon>
    </lineage>
</organism>
<accession>A0A5B7ZR17</accession>
<name>A0A5B7ZR17_9GAMM</name>
<evidence type="ECO:0000313" key="2">
    <source>
        <dbReference type="EMBL" id="QDA57075.1"/>
    </source>
</evidence>
<feature type="transmembrane region" description="Helical" evidence="1">
    <location>
        <begin position="83"/>
        <end position="102"/>
    </location>
</feature>
<dbReference type="KEGG" id="thes:FHQ07_06965"/>
<keyword evidence="1" id="KW-0472">Membrane</keyword>
<feature type="transmembrane region" description="Helical" evidence="1">
    <location>
        <begin position="45"/>
        <end position="62"/>
    </location>
</feature>
<dbReference type="OrthoDB" id="5797237at2"/>
<keyword evidence="1" id="KW-0812">Transmembrane</keyword>
<evidence type="ECO:0000313" key="3">
    <source>
        <dbReference type="Proteomes" id="UP000308149"/>
    </source>
</evidence>
<keyword evidence="3" id="KW-1185">Reference proteome</keyword>
<keyword evidence="1" id="KW-1133">Transmembrane helix</keyword>
<sequence length="113" mass="12733">MLREYFDDRVLGHQRLSRVFWLEGVLASQLLFLALLAAFQYGNATVLVLAVAAFIAYTAWIMRRIWLNAFNVSRAELGTMARVLTIGWTINAVTVCVFLVLAKLGGQPLQFLQ</sequence>
<proteinExistence type="predicted"/>
<gene>
    <name evidence="2" type="ORF">FHQ07_06965</name>
</gene>
<protein>
    <submittedName>
        <fullName evidence="2">Uncharacterized protein</fullName>
    </submittedName>
</protein>
<dbReference type="AlphaFoldDB" id="A0A5B7ZR17"/>
<evidence type="ECO:0000256" key="1">
    <source>
        <dbReference type="SAM" id="Phobius"/>
    </source>
</evidence>
<dbReference type="Proteomes" id="UP000308149">
    <property type="component" value="Chromosome"/>
</dbReference>
<feature type="transmembrane region" description="Helical" evidence="1">
    <location>
        <begin position="20"/>
        <end position="39"/>
    </location>
</feature>